<evidence type="ECO:0000256" key="1">
    <source>
        <dbReference type="ARBA" id="ARBA00022737"/>
    </source>
</evidence>
<dbReference type="Pfam" id="PF00874">
    <property type="entry name" value="PRD"/>
    <property type="match status" value="2"/>
</dbReference>
<dbReference type="InterPro" id="IPR011608">
    <property type="entry name" value="PRD"/>
</dbReference>
<dbReference type="Gene3D" id="2.30.24.10">
    <property type="entry name" value="CAT RNA-binding domain"/>
    <property type="match status" value="1"/>
</dbReference>
<keyword evidence="1" id="KW-0677">Repeat</keyword>
<sequence>MKIAKILNNNITIAVDDHGNDIIVMGCGVAYQKKHGDEVDESKIERIFTKSVSELGKKFEALLKEIPHEYLEAADHIINNAKLRLGKELTNNLYLSLTDHIYFAAQRNREGLEFRNRLLLETKMLYKDEFKAGMEAIEYLNERFFISLPEDEAAFLALHFVNASYGMHMNETLEITKIVQQIRTIIRNYYRIEFNEESLEYYRLMTHLKFFVQRMVTDKKQPSDNEDLQLLKMLSERYKSSYICMQRIMKFLEKEYNYLITPSEQLYLTIHIGRISNEFQSKE</sequence>
<dbReference type="RefSeq" id="WP_073279522.1">
    <property type="nucleotide sequence ID" value="NZ_FRAC01000030.1"/>
</dbReference>
<dbReference type="GO" id="GO:0006355">
    <property type="term" value="P:regulation of DNA-templated transcription"/>
    <property type="evidence" value="ECO:0007669"/>
    <property type="project" value="InterPro"/>
</dbReference>
<reference evidence="3 4" key="1">
    <citation type="submission" date="2016-11" db="EMBL/GenBank/DDBJ databases">
        <authorList>
            <person name="Jaros S."/>
            <person name="Januszkiewicz K."/>
            <person name="Wedrychowicz H."/>
        </authorList>
    </citation>
    <scope>NUCLEOTIDE SEQUENCE [LARGE SCALE GENOMIC DNA]</scope>
    <source>
        <strain evidence="3 4">DSM 15929</strain>
    </source>
</reference>
<dbReference type="SUPFAM" id="SSF63520">
    <property type="entry name" value="PTS-regulatory domain, PRD"/>
    <property type="match status" value="2"/>
</dbReference>
<dbReference type="OrthoDB" id="9813552at2"/>
<dbReference type="Proteomes" id="UP000184386">
    <property type="component" value="Unassembled WGS sequence"/>
</dbReference>
<protein>
    <submittedName>
        <fullName evidence="3">Transcriptional antiterminator, BglG family</fullName>
    </submittedName>
</protein>
<gene>
    <name evidence="3" type="ORF">SAMN02745136_04725</name>
</gene>
<feature type="domain" description="PRD" evidence="2">
    <location>
        <begin position="65"/>
        <end position="169"/>
    </location>
</feature>
<dbReference type="InterPro" id="IPR004341">
    <property type="entry name" value="CAT_RNA-bd_dom"/>
</dbReference>
<dbReference type="SUPFAM" id="SSF50151">
    <property type="entry name" value="SacY-like RNA-binding domain"/>
    <property type="match status" value="1"/>
</dbReference>
<dbReference type="PANTHER" id="PTHR30185">
    <property type="entry name" value="CRYPTIC BETA-GLUCOSIDE BGL OPERON ANTITERMINATOR"/>
    <property type="match status" value="1"/>
</dbReference>
<dbReference type="PANTHER" id="PTHR30185:SF15">
    <property type="entry name" value="CRYPTIC BETA-GLUCOSIDE BGL OPERON ANTITERMINATOR"/>
    <property type="match status" value="1"/>
</dbReference>
<dbReference type="EMBL" id="FRAC01000030">
    <property type="protein sequence ID" value="SHL35971.1"/>
    <property type="molecule type" value="Genomic_DNA"/>
</dbReference>
<proteinExistence type="predicted"/>
<feature type="domain" description="PRD" evidence="2">
    <location>
        <begin position="170"/>
        <end position="282"/>
    </location>
</feature>
<dbReference type="PROSITE" id="PS51372">
    <property type="entry name" value="PRD_2"/>
    <property type="match status" value="2"/>
</dbReference>
<dbReference type="AlphaFoldDB" id="A0A1M6ZZQ5"/>
<evidence type="ECO:0000313" key="3">
    <source>
        <dbReference type="EMBL" id="SHL35971.1"/>
    </source>
</evidence>
<dbReference type="InterPro" id="IPR050661">
    <property type="entry name" value="BglG_antiterminators"/>
</dbReference>
<dbReference type="Gene3D" id="1.10.1790.10">
    <property type="entry name" value="PRD domain"/>
    <property type="match status" value="2"/>
</dbReference>
<dbReference type="InterPro" id="IPR036634">
    <property type="entry name" value="PRD_sf"/>
</dbReference>
<evidence type="ECO:0000259" key="2">
    <source>
        <dbReference type="PROSITE" id="PS51372"/>
    </source>
</evidence>
<dbReference type="SMART" id="SM01061">
    <property type="entry name" value="CAT_RBD"/>
    <property type="match status" value="1"/>
</dbReference>
<dbReference type="STRING" id="1121322.SAMN02745136_04725"/>
<dbReference type="Pfam" id="PF03123">
    <property type="entry name" value="CAT_RBD"/>
    <property type="match status" value="1"/>
</dbReference>
<dbReference type="GO" id="GO:0003723">
    <property type="term" value="F:RNA binding"/>
    <property type="evidence" value="ECO:0007669"/>
    <property type="project" value="InterPro"/>
</dbReference>
<dbReference type="NCBIfam" id="NF046042">
    <property type="entry name" value="LicT"/>
    <property type="match status" value="1"/>
</dbReference>
<accession>A0A1M6ZZQ5</accession>
<evidence type="ECO:0000313" key="4">
    <source>
        <dbReference type="Proteomes" id="UP000184386"/>
    </source>
</evidence>
<organism evidence="3 4">
    <name type="scientific">Anaerocolumna jejuensis DSM 15929</name>
    <dbReference type="NCBI Taxonomy" id="1121322"/>
    <lineage>
        <taxon>Bacteria</taxon>
        <taxon>Bacillati</taxon>
        <taxon>Bacillota</taxon>
        <taxon>Clostridia</taxon>
        <taxon>Lachnospirales</taxon>
        <taxon>Lachnospiraceae</taxon>
        <taxon>Anaerocolumna</taxon>
    </lineage>
</organism>
<name>A0A1M6ZZQ5_9FIRM</name>
<dbReference type="InterPro" id="IPR036650">
    <property type="entry name" value="CAT_RNA-bd_dom_sf"/>
</dbReference>
<keyword evidence="4" id="KW-1185">Reference proteome</keyword>